<feature type="domain" description="C2H2-type" evidence="3">
    <location>
        <begin position="22"/>
        <end position="51"/>
    </location>
</feature>
<keyword evidence="1" id="KW-0862">Zinc</keyword>
<keyword evidence="1" id="KW-0479">Metal-binding</keyword>
<dbReference type="HOGENOM" id="CLU_002678_42_21_1"/>
<dbReference type="InParanoid" id="A0A0C2S5U2"/>
<feature type="non-terminal residue" evidence="4">
    <location>
        <position position="1"/>
    </location>
</feature>
<dbReference type="Gene3D" id="3.30.160.60">
    <property type="entry name" value="Classic Zinc Finger"/>
    <property type="match status" value="2"/>
</dbReference>
<accession>A0A0C2S5U2</accession>
<dbReference type="PROSITE" id="PS00028">
    <property type="entry name" value="ZINC_FINGER_C2H2_1"/>
    <property type="match status" value="1"/>
</dbReference>
<keyword evidence="5" id="KW-1185">Reference proteome</keyword>
<proteinExistence type="predicted"/>
<feature type="region of interest" description="Disordered" evidence="2">
    <location>
        <begin position="1"/>
        <end position="21"/>
    </location>
</feature>
<name>A0A0C2S5U2_AMAMK</name>
<evidence type="ECO:0000256" key="1">
    <source>
        <dbReference type="PROSITE-ProRule" id="PRU00042"/>
    </source>
</evidence>
<dbReference type="InterPro" id="IPR013087">
    <property type="entry name" value="Znf_C2H2_type"/>
</dbReference>
<dbReference type="EMBL" id="KN818347">
    <property type="protein sequence ID" value="KIL58110.1"/>
    <property type="molecule type" value="Genomic_DNA"/>
</dbReference>
<feature type="domain" description="C2H2-type" evidence="3">
    <location>
        <begin position="52"/>
        <end position="76"/>
    </location>
</feature>
<evidence type="ECO:0000259" key="3">
    <source>
        <dbReference type="PROSITE" id="PS50157"/>
    </source>
</evidence>
<dbReference type="AlphaFoldDB" id="A0A0C2S5U2"/>
<evidence type="ECO:0000313" key="4">
    <source>
        <dbReference type="EMBL" id="KIL58110.1"/>
    </source>
</evidence>
<evidence type="ECO:0000256" key="2">
    <source>
        <dbReference type="SAM" id="MobiDB-lite"/>
    </source>
</evidence>
<organism evidence="4 5">
    <name type="scientific">Amanita muscaria (strain Koide BX008)</name>
    <dbReference type="NCBI Taxonomy" id="946122"/>
    <lineage>
        <taxon>Eukaryota</taxon>
        <taxon>Fungi</taxon>
        <taxon>Dikarya</taxon>
        <taxon>Basidiomycota</taxon>
        <taxon>Agaricomycotina</taxon>
        <taxon>Agaricomycetes</taxon>
        <taxon>Agaricomycetidae</taxon>
        <taxon>Agaricales</taxon>
        <taxon>Pluteineae</taxon>
        <taxon>Amanitaceae</taxon>
        <taxon>Amanita</taxon>
    </lineage>
</organism>
<dbReference type="InterPro" id="IPR036236">
    <property type="entry name" value="Znf_C2H2_sf"/>
</dbReference>
<gene>
    <name evidence="4" type="ORF">M378DRAFT_86936</name>
</gene>
<dbReference type="Proteomes" id="UP000054549">
    <property type="component" value="Unassembled WGS sequence"/>
</dbReference>
<dbReference type="OrthoDB" id="3437960at2759"/>
<dbReference type="SUPFAM" id="SSF57667">
    <property type="entry name" value="beta-beta-alpha zinc fingers"/>
    <property type="match status" value="1"/>
</dbReference>
<dbReference type="GO" id="GO:0008270">
    <property type="term" value="F:zinc ion binding"/>
    <property type="evidence" value="ECO:0007669"/>
    <property type="project" value="UniProtKB-KW"/>
</dbReference>
<evidence type="ECO:0000313" key="5">
    <source>
        <dbReference type="Proteomes" id="UP000054549"/>
    </source>
</evidence>
<dbReference type="PROSITE" id="PS50157">
    <property type="entry name" value="ZINC_FINGER_C2H2_2"/>
    <property type="match status" value="2"/>
</dbReference>
<dbReference type="SMART" id="SM00355">
    <property type="entry name" value="ZnF_C2H2"/>
    <property type="match status" value="2"/>
</dbReference>
<reference evidence="4 5" key="1">
    <citation type="submission" date="2014-04" db="EMBL/GenBank/DDBJ databases">
        <title>Evolutionary Origins and Diversification of the Mycorrhizal Mutualists.</title>
        <authorList>
            <consortium name="DOE Joint Genome Institute"/>
            <consortium name="Mycorrhizal Genomics Consortium"/>
            <person name="Kohler A."/>
            <person name="Kuo A."/>
            <person name="Nagy L.G."/>
            <person name="Floudas D."/>
            <person name="Copeland A."/>
            <person name="Barry K.W."/>
            <person name="Cichocki N."/>
            <person name="Veneault-Fourrey C."/>
            <person name="LaButti K."/>
            <person name="Lindquist E.A."/>
            <person name="Lipzen A."/>
            <person name="Lundell T."/>
            <person name="Morin E."/>
            <person name="Murat C."/>
            <person name="Riley R."/>
            <person name="Ohm R."/>
            <person name="Sun H."/>
            <person name="Tunlid A."/>
            <person name="Henrissat B."/>
            <person name="Grigoriev I.V."/>
            <person name="Hibbett D.S."/>
            <person name="Martin F."/>
        </authorList>
    </citation>
    <scope>NUCLEOTIDE SEQUENCE [LARGE SCALE GENOMIC DNA]</scope>
    <source>
        <strain evidence="4 5">Koide BX008</strain>
    </source>
</reference>
<keyword evidence="1" id="KW-0863">Zinc-finger</keyword>
<dbReference type="Pfam" id="PF00096">
    <property type="entry name" value="zf-C2H2"/>
    <property type="match status" value="2"/>
</dbReference>
<protein>
    <recommendedName>
        <fullName evidence="3">C2H2-type domain-containing protein</fullName>
    </recommendedName>
</protein>
<sequence>RTVGSPRIRQASASRRKKGGIHQCPFDDCDSTFTELHNLQYHMNSHQDLRPYECTECTYAAASPATLGKHMKKRHQ</sequence>